<evidence type="ECO:0000313" key="1">
    <source>
        <dbReference type="EMBL" id="CEK54553.1"/>
    </source>
</evidence>
<accession>A0A0B6YEC3</accession>
<protein>
    <submittedName>
        <fullName evidence="1">Uncharacterized protein</fullName>
    </submittedName>
</protein>
<dbReference type="EMBL" id="HACG01007688">
    <property type="protein sequence ID" value="CEK54553.1"/>
    <property type="molecule type" value="Transcribed_RNA"/>
</dbReference>
<feature type="non-terminal residue" evidence="1">
    <location>
        <position position="1"/>
    </location>
</feature>
<reference evidence="1" key="1">
    <citation type="submission" date="2014-12" db="EMBL/GenBank/DDBJ databases">
        <title>Insight into the proteome of Arion vulgaris.</title>
        <authorList>
            <person name="Aradska J."/>
            <person name="Bulat T."/>
            <person name="Smidak R."/>
            <person name="Sarate P."/>
            <person name="Gangsoo J."/>
            <person name="Sialana F."/>
            <person name="Bilban M."/>
            <person name="Lubec G."/>
        </authorList>
    </citation>
    <scope>NUCLEOTIDE SEQUENCE</scope>
    <source>
        <tissue evidence="1">Skin</tissue>
    </source>
</reference>
<name>A0A0B6YEC3_9EUPU</name>
<sequence length="100" mass="11081">QNVLFERISKELKQEVAGCIGLLGSSLSGQDIHGFFEWVFSNVNSAETDVKVFLSMALLEMLKQDEVPQRARDHIANVMANVHQMLEAAVAPNLLTVILD</sequence>
<feature type="non-terminal residue" evidence="1">
    <location>
        <position position="100"/>
    </location>
</feature>
<gene>
    <name evidence="1" type="primary">ORF23100</name>
</gene>
<proteinExistence type="predicted"/>
<organism evidence="1">
    <name type="scientific">Arion vulgaris</name>
    <dbReference type="NCBI Taxonomy" id="1028688"/>
    <lineage>
        <taxon>Eukaryota</taxon>
        <taxon>Metazoa</taxon>
        <taxon>Spiralia</taxon>
        <taxon>Lophotrochozoa</taxon>
        <taxon>Mollusca</taxon>
        <taxon>Gastropoda</taxon>
        <taxon>Heterobranchia</taxon>
        <taxon>Euthyneura</taxon>
        <taxon>Panpulmonata</taxon>
        <taxon>Eupulmonata</taxon>
        <taxon>Stylommatophora</taxon>
        <taxon>Helicina</taxon>
        <taxon>Arionoidea</taxon>
        <taxon>Arionidae</taxon>
        <taxon>Arion</taxon>
    </lineage>
</organism>
<dbReference type="AlphaFoldDB" id="A0A0B6YEC3"/>